<protein>
    <submittedName>
        <fullName evidence="5">ATP-binding cassette domain-containing protein</fullName>
    </submittedName>
</protein>
<feature type="domain" description="ABC transporter" evidence="4">
    <location>
        <begin position="18"/>
        <end position="254"/>
    </location>
</feature>
<keyword evidence="1" id="KW-0813">Transport</keyword>
<keyword evidence="3 5" id="KW-0067">ATP-binding</keyword>
<dbReference type="PROSITE" id="PS00211">
    <property type="entry name" value="ABC_TRANSPORTER_1"/>
    <property type="match status" value="1"/>
</dbReference>
<evidence type="ECO:0000313" key="6">
    <source>
        <dbReference type="Proteomes" id="UP001359886"/>
    </source>
</evidence>
<name>A0AAW9RFG0_9GAMM</name>
<dbReference type="SMART" id="SM00382">
    <property type="entry name" value="AAA"/>
    <property type="match status" value="1"/>
</dbReference>
<keyword evidence="6" id="KW-1185">Reference proteome</keyword>
<dbReference type="InterPro" id="IPR017871">
    <property type="entry name" value="ABC_transporter-like_CS"/>
</dbReference>
<dbReference type="CDD" id="cd03261">
    <property type="entry name" value="ABC_Org_Solvent_Resistant"/>
    <property type="match status" value="1"/>
</dbReference>
<dbReference type="InterPro" id="IPR027417">
    <property type="entry name" value="P-loop_NTPase"/>
</dbReference>
<dbReference type="Pfam" id="PF00005">
    <property type="entry name" value="ABC_tran"/>
    <property type="match status" value="1"/>
</dbReference>
<dbReference type="Gene3D" id="3.40.50.300">
    <property type="entry name" value="P-loop containing nucleotide triphosphate hydrolases"/>
    <property type="match status" value="1"/>
</dbReference>
<dbReference type="PANTHER" id="PTHR43023:SF6">
    <property type="entry name" value="INTERMEMBRANE PHOSPHOLIPID TRANSPORT SYSTEM ATP-BINDING PROTEIN MLAF"/>
    <property type="match status" value="1"/>
</dbReference>
<dbReference type="RefSeq" id="WP_354694442.1">
    <property type="nucleotide sequence ID" value="NZ_JAZHOG010000003.1"/>
</dbReference>
<proteinExistence type="predicted"/>
<reference evidence="5 6" key="1">
    <citation type="submission" date="2024-02" db="EMBL/GenBank/DDBJ databases">
        <title>A novel Wenzhouxiangellaceae bacterium, isolated from coastal sediments.</title>
        <authorList>
            <person name="Du Z.-J."/>
            <person name="Ye Y.-Q."/>
            <person name="Zhang X.-Y."/>
        </authorList>
    </citation>
    <scope>NUCLEOTIDE SEQUENCE [LARGE SCALE GENOMIC DNA]</scope>
    <source>
        <strain evidence="5 6">CH-27</strain>
    </source>
</reference>
<evidence type="ECO:0000313" key="5">
    <source>
        <dbReference type="EMBL" id="MEJ8567125.1"/>
    </source>
</evidence>
<dbReference type="PANTHER" id="PTHR43023">
    <property type="entry name" value="PROTEIN TRIGALACTOSYLDIACYLGLYCEROL 3, CHLOROPLASTIC"/>
    <property type="match status" value="1"/>
</dbReference>
<evidence type="ECO:0000256" key="3">
    <source>
        <dbReference type="ARBA" id="ARBA00022840"/>
    </source>
</evidence>
<dbReference type="GO" id="GO:0005524">
    <property type="term" value="F:ATP binding"/>
    <property type="evidence" value="ECO:0007669"/>
    <property type="project" value="UniProtKB-KW"/>
</dbReference>
<dbReference type="PROSITE" id="PS50893">
    <property type="entry name" value="ABC_TRANSPORTER_2"/>
    <property type="match status" value="1"/>
</dbReference>
<dbReference type="InterPro" id="IPR003439">
    <property type="entry name" value="ABC_transporter-like_ATP-bd"/>
</dbReference>
<dbReference type="InterPro" id="IPR003593">
    <property type="entry name" value="AAA+_ATPase"/>
</dbReference>
<organism evidence="5 6">
    <name type="scientific">Elongatibacter sediminis</name>
    <dbReference type="NCBI Taxonomy" id="3119006"/>
    <lineage>
        <taxon>Bacteria</taxon>
        <taxon>Pseudomonadati</taxon>
        <taxon>Pseudomonadota</taxon>
        <taxon>Gammaproteobacteria</taxon>
        <taxon>Chromatiales</taxon>
        <taxon>Wenzhouxiangellaceae</taxon>
        <taxon>Elongatibacter</taxon>
    </lineage>
</organism>
<dbReference type="AlphaFoldDB" id="A0AAW9RFG0"/>
<gene>
    <name evidence="5" type="ORF">V3330_05760</name>
</gene>
<comment type="caution">
    <text evidence="5">The sequence shown here is derived from an EMBL/GenBank/DDBJ whole genome shotgun (WGS) entry which is preliminary data.</text>
</comment>
<sequence length="276" mass="30153">MPKVSQQVSAGDSTTPVIRVRGLVFRRGRKTILDGIDLDIPRGRIVAFMGPSGAGKTTVLQLISGQLRPDEGWIEVNGQRISDMSDKELYRFRRNIGVLLQNGALFTDLTVFENIATPIREHTDLPEALIRRLVMIKLKSVGLGGTEELMPHELSGGMARRVALARAVVLDPALMLYDEPLTGLDPIAVSQVRTLMSETNEALGMTSLIVSHNINEMRKLADYVYIIAAKRIAGHGSPEDLSASNDPGVDQFINGKVEGPIPFHYQGTDTAWSLLG</sequence>
<dbReference type="EMBL" id="JAZHOG010000003">
    <property type="protein sequence ID" value="MEJ8567125.1"/>
    <property type="molecule type" value="Genomic_DNA"/>
</dbReference>
<keyword evidence="2" id="KW-0547">Nucleotide-binding</keyword>
<evidence type="ECO:0000256" key="1">
    <source>
        <dbReference type="ARBA" id="ARBA00022448"/>
    </source>
</evidence>
<dbReference type="GO" id="GO:0016887">
    <property type="term" value="F:ATP hydrolysis activity"/>
    <property type="evidence" value="ECO:0007669"/>
    <property type="project" value="InterPro"/>
</dbReference>
<accession>A0AAW9RFG0</accession>
<dbReference type="Proteomes" id="UP001359886">
    <property type="component" value="Unassembled WGS sequence"/>
</dbReference>
<dbReference type="SUPFAM" id="SSF52540">
    <property type="entry name" value="P-loop containing nucleoside triphosphate hydrolases"/>
    <property type="match status" value="1"/>
</dbReference>
<evidence type="ECO:0000259" key="4">
    <source>
        <dbReference type="PROSITE" id="PS50893"/>
    </source>
</evidence>
<evidence type="ECO:0000256" key="2">
    <source>
        <dbReference type="ARBA" id="ARBA00022741"/>
    </source>
</evidence>